<name>A0A398B5N2_9BACI</name>
<dbReference type="RefSeq" id="WP_119113396.1">
    <property type="nucleotide sequence ID" value="NZ_CBCSEO010000010.1"/>
</dbReference>
<protein>
    <submittedName>
        <fullName evidence="1">DUF2140 family protein</fullName>
    </submittedName>
</protein>
<dbReference type="OrthoDB" id="2412610at2"/>
<proteinExistence type="predicted"/>
<keyword evidence="2" id="KW-1185">Reference proteome</keyword>
<accession>A0A398B5N2</accession>
<sequence>MKNKWKISFFVLLGIVALTLGVLFFMITAPADDMAYRQGQLDEKKESVKLQVKTNKSDMNKVLNHYLEEESKAGSIDYRVALGEEVELYGTMPLFSENVNMKMTFEPKALKNGDLVLRQKNISVGSLNLPVSYVLKMVMNNYNLPEFVYIQPNEEMVYISLQKLKLKGDVKVRADRFDLQKDNISFTLQVPAKTEFKR</sequence>
<dbReference type="EMBL" id="QWVT01000023">
    <property type="protein sequence ID" value="RID84128.1"/>
    <property type="molecule type" value="Genomic_DNA"/>
</dbReference>
<gene>
    <name evidence="1" type="ORF">D1970_13480</name>
</gene>
<dbReference type="AlphaFoldDB" id="A0A398B5N2"/>
<reference evidence="1 2" key="1">
    <citation type="submission" date="2018-08" db="EMBL/GenBank/DDBJ databases">
        <title>Bacillus jemisoniae sp. nov., Bacillus chryseoplanitiae sp. nov., Bacillus resnikiae sp. nov., and Bacillus frankliniae sp. nov., isolated from Viking spacecraft and associated surfaces.</title>
        <authorList>
            <person name="Seuylemezian A."/>
            <person name="Vaishampayan P."/>
        </authorList>
    </citation>
    <scope>NUCLEOTIDE SEQUENCE [LARGE SCALE GENOMIC DNA]</scope>
    <source>
        <strain evidence="1 2">JJ-247</strain>
    </source>
</reference>
<dbReference type="Pfam" id="PF09911">
    <property type="entry name" value="DUF2140"/>
    <property type="match status" value="1"/>
</dbReference>
<dbReference type="Proteomes" id="UP000265816">
    <property type="component" value="Unassembled WGS sequence"/>
</dbReference>
<evidence type="ECO:0000313" key="1">
    <source>
        <dbReference type="EMBL" id="RID84128.1"/>
    </source>
</evidence>
<comment type="caution">
    <text evidence="1">The sequence shown here is derived from an EMBL/GenBank/DDBJ whole genome shotgun (WGS) entry which is preliminary data.</text>
</comment>
<evidence type="ECO:0000313" key="2">
    <source>
        <dbReference type="Proteomes" id="UP000265816"/>
    </source>
</evidence>
<organism evidence="1 2">
    <name type="scientific">Mesobacillus zeae</name>
    <dbReference type="NCBI Taxonomy" id="1917180"/>
    <lineage>
        <taxon>Bacteria</taxon>
        <taxon>Bacillati</taxon>
        <taxon>Bacillota</taxon>
        <taxon>Bacilli</taxon>
        <taxon>Bacillales</taxon>
        <taxon>Bacillaceae</taxon>
        <taxon>Mesobacillus</taxon>
    </lineage>
</organism>
<dbReference type="InterPro" id="IPR018672">
    <property type="entry name" value="DUF2140"/>
</dbReference>